<evidence type="ECO:0000256" key="1">
    <source>
        <dbReference type="SAM" id="MobiDB-lite"/>
    </source>
</evidence>
<reference evidence="4" key="1">
    <citation type="journal article" date="2014" name="FEMS Microbiol. Lett.">
        <title>Draft Genomic DNA Sequence of the Facultatively Methylotrophic Bacterium Acidomonas methanolica type strain MB58.</title>
        <authorList>
            <person name="Higashiura N."/>
            <person name="Hadano H."/>
            <person name="Hirakawa H."/>
            <person name="Matsutani M."/>
            <person name="Takabe S."/>
            <person name="Matsushita K."/>
            <person name="Azuma Y."/>
        </authorList>
    </citation>
    <scope>NUCLEOTIDE SEQUENCE [LARGE SCALE GENOMIC DNA]</scope>
    <source>
        <strain evidence="4">MB58</strain>
    </source>
</reference>
<comment type="caution">
    <text evidence="3">The sequence shown here is derived from an EMBL/GenBank/DDBJ whole genome shotgun (WGS) entry which is preliminary data.</text>
</comment>
<feature type="signal peptide" evidence="2">
    <location>
        <begin position="1"/>
        <end position="30"/>
    </location>
</feature>
<keyword evidence="4" id="KW-1185">Reference proteome</keyword>
<dbReference type="OrthoDB" id="7276760at2"/>
<dbReference type="Proteomes" id="UP000019760">
    <property type="component" value="Unassembled WGS sequence"/>
</dbReference>
<evidence type="ECO:0000313" key="4">
    <source>
        <dbReference type="Proteomes" id="UP000019760"/>
    </source>
</evidence>
<protein>
    <recommendedName>
        <fullName evidence="5">Secreted protein</fullName>
    </recommendedName>
</protein>
<gene>
    <name evidence="3" type="ORF">Amme_023_024</name>
</gene>
<feature type="compositionally biased region" description="Basic residues" evidence="1">
    <location>
        <begin position="177"/>
        <end position="191"/>
    </location>
</feature>
<dbReference type="AlphaFoldDB" id="A0A023D3N2"/>
<feature type="chain" id="PRO_5030001339" description="Secreted protein" evidence="2">
    <location>
        <begin position="31"/>
        <end position="191"/>
    </location>
</feature>
<keyword evidence="2" id="KW-0732">Signal</keyword>
<feature type="compositionally biased region" description="Low complexity" evidence="1">
    <location>
        <begin position="166"/>
        <end position="175"/>
    </location>
</feature>
<evidence type="ECO:0000256" key="2">
    <source>
        <dbReference type="SAM" id="SignalP"/>
    </source>
</evidence>
<evidence type="ECO:0000313" key="3">
    <source>
        <dbReference type="EMBL" id="GAJ28431.1"/>
    </source>
</evidence>
<name>A0A023D3N2_ACIMT</name>
<sequence>MRLFMVQVRGSVLRASVFRGMSVGAVLALAACAQKPLPQHIAPPNPFGYQKVSAVCQTSPVKTAPDGSMSVSMKVRSDDGLCSLRIQQPGGKSYASFGVDPSPTHGKAFLYNYDDSTVVDYTPTTAYAGPDRFVVILIAAPGKPRTHLAVDATVDATGVPVPKPVVPAVTAPTPKSTSHKKTRTRSHSTHH</sequence>
<organism evidence="3 4">
    <name type="scientific">Acidomonas methanolica NBRC 104435</name>
    <dbReference type="NCBI Taxonomy" id="1231351"/>
    <lineage>
        <taxon>Bacteria</taxon>
        <taxon>Pseudomonadati</taxon>
        <taxon>Pseudomonadota</taxon>
        <taxon>Alphaproteobacteria</taxon>
        <taxon>Acetobacterales</taxon>
        <taxon>Acetobacteraceae</taxon>
        <taxon>Acidomonas</taxon>
    </lineage>
</organism>
<evidence type="ECO:0008006" key="5">
    <source>
        <dbReference type="Google" id="ProtNLM"/>
    </source>
</evidence>
<dbReference type="EMBL" id="BAND01000023">
    <property type="protein sequence ID" value="GAJ28431.1"/>
    <property type="molecule type" value="Genomic_DNA"/>
</dbReference>
<proteinExistence type="predicted"/>
<feature type="region of interest" description="Disordered" evidence="1">
    <location>
        <begin position="165"/>
        <end position="191"/>
    </location>
</feature>
<reference evidence="3 4" key="2">
    <citation type="journal article" date="2014" name="FEMS Microbiol. Lett.">
        <title>Draft genomic DNA sequence of the facultatively methylotrophic bacterium Acidomonas methanolica type strain MB58.</title>
        <authorList>
            <person name="Higashiura N."/>
            <person name="Hadano H."/>
            <person name="Hirakawa H."/>
            <person name="Matsutani M."/>
            <person name="Takabe S."/>
            <person name="Matsushita K."/>
            <person name="Azuma Y."/>
        </authorList>
    </citation>
    <scope>NUCLEOTIDE SEQUENCE [LARGE SCALE GENOMIC DNA]</scope>
    <source>
        <strain evidence="3 4">MB58</strain>
    </source>
</reference>
<dbReference type="PROSITE" id="PS51257">
    <property type="entry name" value="PROKAR_LIPOPROTEIN"/>
    <property type="match status" value="1"/>
</dbReference>
<accession>A0A023D3N2</accession>